<dbReference type="STRING" id="1801776.A2914_01070"/>
<evidence type="ECO:0000313" key="3">
    <source>
        <dbReference type="Proteomes" id="UP000176423"/>
    </source>
</evidence>
<reference evidence="2 3" key="1">
    <citation type="journal article" date="2016" name="Nat. Commun.">
        <title>Thousands of microbial genomes shed light on interconnected biogeochemical processes in an aquifer system.</title>
        <authorList>
            <person name="Anantharaman K."/>
            <person name="Brown C.T."/>
            <person name="Hug L.A."/>
            <person name="Sharon I."/>
            <person name="Castelle C.J."/>
            <person name="Probst A.J."/>
            <person name="Thomas B.C."/>
            <person name="Singh A."/>
            <person name="Wilkins M.J."/>
            <person name="Karaoz U."/>
            <person name="Brodie E.L."/>
            <person name="Williams K.H."/>
            <person name="Hubbard S.S."/>
            <person name="Banfield J.F."/>
        </authorList>
    </citation>
    <scope>NUCLEOTIDE SEQUENCE [LARGE SCALE GENOMIC DNA]</scope>
</reference>
<keyword evidence="1" id="KW-0812">Transmembrane</keyword>
<evidence type="ECO:0000313" key="2">
    <source>
        <dbReference type="EMBL" id="OGI87905.1"/>
    </source>
</evidence>
<proteinExistence type="predicted"/>
<keyword evidence="1" id="KW-0472">Membrane</keyword>
<dbReference type="Proteomes" id="UP000176423">
    <property type="component" value="Unassembled WGS sequence"/>
</dbReference>
<evidence type="ECO:0000256" key="1">
    <source>
        <dbReference type="SAM" id="Phobius"/>
    </source>
</evidence>
<keyword evidence="1" id="KW-1133">Transmembrane helix</keyword>
<dbReference type="AlphaFoldDB" id="A0A1F6X1J6"/>
<comment type="caution">
    <text evidence="2">The sequence shown here is derived from an EMBL/GenBank/DDBJ whole genome shotgun (WGS) entry which is preliminary data.</text>
</comment>
<name>A0A1F6X1J6_9BACT</name>
<accession>A0A1F6X1J6</accession>
<gene>
    <name evidence="2" type="ORF">A2914_01070</name>
</gene>
<organism evidence="2 3">
    <name type="scientific">Candidatus Nomurabacteria bacterium RIFCSPLOWO2_01_FULL_41_21</name>
    <dbReference type="NCBI Taxonomy" id="1801776"/>
    <lineage>
        <taxon>Bacteria</taxon>
        <taxon>Candidatus Nomuraibacteriota</taxon>
    </lineage>
</organism>
<protein>
    <submittedName>
        <fullName evidence="2">Uncharacterized protein</fullName>
    </submittedName>
</protein>
<dbReference type="EMBL" id="MFVA01000020">
    <property type="protein sequence ID" value="OGI87905.1"/>
    <property type="molecule type" value="Genomic_DNA"/>
</dbReference>
<feature type="transmembrane region" description="Helical" evidence="1">
    <location>
        <begin position="31"/>
        <end position="56"/>
    </location>
</feature>
<sequence>MRLLYGLYELEELSTCFLPPSSLLLSSVPTILIGTPIPSGVGASFLSFLLNLKLFYRYKNRRMRKRYAPASSLRNLNTS</sequence>